<comment type="caution">
    <text evidence="1">The sequence shown here is derived from an EMBL/GenBank/DDBJ whole genome shotgun (WGS) entry which is preliminary data.</text>
</comment>
<reference evidence="1 2" key="1">
    <citation type="submission" date="2014-03" db="EMBL/GenBank/DDBJ databases">
        <title>Whole genome sequence of Novosphingobium resinovorum KF1.</title>
        <authorList>
            <person name="Gan H.M."/>
            <person name="Gan H.Y."/>
            <person name="Chew T.H."/>
            <person name="Savka M.A."/>
        </authorList>
    </citation>
    <scope>NUCLEOTIDE SEQUENCE [LARGE SCALE GENOMIC DNA]</scope>
    <source>
        <strain evidence="1 2">KF1</strain>
    </source>
</reference>
<sequence length="129" mass="14024">MPEPSLPTDAPAPAIMGVEAVPIPESLDGDRRHARERVEMLARFRRDLASHTVVLKDLTPLGARIESVGPLEMDEVIALTLPECRPMIAFVAWTNGNGAGLEFVHPLPDDLFAELVSQYGLTSEDPARA</sequence>
<evidence type="ECO:0000313" key="1">
    <source>
        <dbReference type="EMBL" id="EZP82202.1"/>
    </source>
</evidence>
<dbReference type="eggNOG" id="ENOG5032IQU">
    <property type="taxonomic scope" value="Bacteria"/>
</dbReference>
<protein>
    <recommendedName>
        <fullName evidence="3">PilZ domain-containing protein</fullName>
    </recommendedName>
</protein>
<dbReference type="SUPFAM" id="SSF141371">
    <property type="entry name" value="PilZ domain-like"/>
    <property type="match status" value="1"/>
</dbReference>
<proteinExistence type="predicted"/>
<name>A0A031K0R3_9SPHN</name>
<gene>
    <name evidence="1" type="ORF">BV97_02225</name>
</gene>
<dbReference type="Proteomes" id="UP000024329">
    <property type="component" value="Unassembled WGS sequence"/>
</dbReference>
<evidence type="ECO:0000313" key="2">
    <source>
        <dbReference type="Proteomes" id="UP000024329"/>
    </source>
</evidence>
<dbReference type="RefSeq" id="WP_231958005.1">
    <property type="nucleotide sequence ID" value="NZ_CP017075.1"/>
</dbReference>
<evidence type="ECO:0008006" key="3">
    <source>
        <dbReference type="Google" id="ProtNLM"/>
    </source>
</evidence>
<dbReference type="EMBL" id="JFYZ01000010">
    <property type="protein sequence ID" value="EZP82202.1"/>
    <property type="molecule type" value="Genomic_DNA"/>
</dbReference>
<dbReference type="AlphaFoldDB" id="A0A031K0R3"/>
<dbReference type="PATRIC" id="fig|158500.4.peg.2267"/>
<accession>A0A031K0R3</accession>
<organism evidence="1 2">
    <name type="scientific">Novosphingobium resinovorum</name>
    <dbReference type="NCBI Taxonomy" id="158500"/>
    <lineage>
        <taxon>Bacteria</taxon>
        <taxon>Pseudomonadati</taxon>
        <taxon>Pseudomonadota</taxon>
        <taxon>Alphaproteobacteria</taxon>
        <taxon>Sphingomonadales</taxon>
        <taxon>Sphingomonadaceae</taxon>
        <taxon>Novosphingobium</taxon>
    </lineage>
</organism>